<name>A0A3B0UPF3_9ZZZZ</name>
<organism evidence="3">
    <name type="scientific">hydrothermal vent metagenome</name>
    <dbReference type="NCBI Taxonomy" id="652676"/>
    <lineage>
        <taxon>unclassified sequences</taxon>
        <taxon>metagenomes</taxon>
        <taxon>ecological metagenomes</taxon>
    </lineage>
</organism>
<gene>
    <name evidence="3" type="ORF">MNBD_CHLOROFLEXI01-971</name>
</gene>
<dbReference type="AlphaFoldDB" id="A0A3B0UPF3"/>
<dbReference type="Pfam" id="PF13649">
    <property type="entry name" value="Methyltransf_25"/>
    <property type="match status" value="1"/>
</dbReference>
<dbReference type="PANTHER" id="PTHR43861">
    <property type="entry name" value="TRANS-ACONITATE 2-METHYLTRANSFERASE-RELATED"/>
    <property type="match status" value="1"/>
</dbReference>
<sequence length="242" mass="26492">MKNNFFAEGSPFLNHPLLTAVRTTQEVDFIEEQFNLSTSARILDVGCGFGRHSIELARRGFAVTGIDPAAAMIAAAQKRAAETAVSVDFRQISGEKFTSDAPFDAAICLFTSLGQIGANGDNSELVERVYEALKPSGLFMVEVPQRETAVSQLRPSDKFGEGERFTAVTRQYNPTNQNVTETFRLVAPEGTRSYILRYRLYSLAELQALFTQAGFTIQATYADTSGTALTTSHPTMILIGKK</sequence>
<keyword evidence="1" id="KW-0808">Transferase</keyword>
<protein>
    <recommendedName>
        <fullName evidence="2">Methyltransferase domain-containing protein</fullName>
    </recommendedName>
</protein>
<evidence type="ECO:0000259" key="2">
    <source>
        <dbReference type="Pfam" id="PF13649"/>
    </source>
</evidence>
<dbReference type="InterPro" id="IPR029063">
    <property type="entry name" value="SAM-dependent_MTases_sf"/>
</dbReference>
<evidence type="ECO:0000256" key="1">
    <source>
        <dbReference type="ARBA" id="ARBA00022679"/>
    </source>
</evidence>
<dbReference type="InterPro" id="IPR041698">
    <property type="entry name" value="Methyltransf_25"/>
</dbReference>
<dbReference type="SUPFAM" id="SSF53335">
    <property type="entry name" value="S-adenosyl-L-methionine-dependent methyltransferases"/>
    <property type="match status" value="1"/>
</dbReference>
<dbReference type="CDD" id="cd02440">
    <property type="entry name" value="AdoMet_MTases"/>
    <property type="match status" value="1"/>
</dbReference>
<feature type="domain" description="Methyltransferase" evidence="2">
    <location>
        <begin position="42"/>
        <end position="137"/>
    </location>
</feature>
<reference evidence="3" key="1">
    <citation type="submission" date="2018-06" db="EMBL/GenBank/DDBJ databases">
        <authorList>
            <person name="Zhirakovskaya E."/>
        </authorList>
    </citation>
    <scope>NUCLEOTIDE SEQUENCE</scope>
</reference>
<dbReference type="Gene3D" id="2.20.25.110">
    <property type="entry name" value="S-adenosyl-L-methionine-dependent methyltransferases"/>
    <property type="match status" value="1"/>
</dbReference>
<dbReference type="GO" id="GO:0016740">
    <property type="term" value="F:transferase activity"/>
    <property type="evidence" value="ECO:0007669"/>
    <property type="project" value="UniProtKB-KW"/>
</dbReference>
<dbReference type="EMBL" id="UOEU01000133">
    <property type="protein sequence ID" value="VAW31010.1"/>
    <property type="molecule type" value="Genomic_DNA"/>
</dbReference>
<accession>A0A3B0UPF3</accession>
<evidence type="ECO:0000313" key="3">
    <source>
        <dbReference type="EMBL" id="VAW31010.1"/>
    </source>
</evidence>
<proteinExistence type="predicted"/>
<dbReference type="Gene3D" id="3.40.50.150">
    <property type="entry name" value="Vaccinia Virus protein VP39"/>
    <property type="match status" value="1"/>
</dbReference>